<dbReference type="InterPro" id="IPR008533">
    <property type="entry name" value="DUF815"/>
</dbReference>
<accession>A0A926E4C6</accession>
<evidence type="ECO:0000259" key="1">
    <source>
        <dbReference type="SMART" id="SM00382"/>
    </source>
</evidence>
<dbReference type="Proteomes" id="UP000610760">
    <property type="component" value="Unassembled WGS sequence"/>
</dbReference>
<dbReference type="Gene3D" id="3.40.50.300">
    <property type="entry name" value="P-loop containing nucleotide triphosphate hydrolases"/>
    <property type="match status" value="1"/>
</dbReference>
<gene>
    <name evidence="2" type="ORF">H8710_04435</name>
</gene>
<reference evidence="2" key="1">
    <citation type="submission" date="2020-08" db="EMBL/GenBank/DDBJ databases">
        <title>Genome public.</title>
        <authorList>
            <person name="Liu C."/>
            <person name="Sun Q."/>
        </authorList>
    </citation>
    <scope>NUCLEOTIDE SEQUENCE</scope>
    <source>
        <strain evidence="2">NSJ-33</strain>
    </source>
</reference>
<organism evidence="2 3">
    <name type="scientific">Fumia xinanensis</name>
    <dbReference type="NCBI Taxonomy" id="2763659"/>
    <lineage>
        <taxon>Bacteria</taxon>
        <taxon>Bacillati</taxon>
        <taxon>Bacillota</taxon>
        <taxon>Clostridia</taxon>
        <taxon>Eubacteriales</taxon>
        <taxon>Oscillospiraceae</taxon>
        <taxon>Fumia</taxon>
    </lineage>
</organism>
<dbReference type="AlphaFoldDB" id="A0A926E4C6"/>
<dbReference type="PANTHER" id="PTHR42935:SF1">
    <property type="entry name" value="SLR0930 PROTEIN"/>
    <property type="match status" value="1"/>
</dbReference>
<sequence length="396" mass="44820">MDKLASLRRSAQSLTIFRRLLATPTVKRMLSLADIREKSVEEAVSAYADFAASLFPHSLNWSEYLLTLVLEDENFYMLKQAQDENPGAELEKCLKEELDILGRLSRVTGEEIAREIDYEGHLPRWQTDDIDFYSVYKQRMEEIHAHGYGIFAKYAAFVVEDGELVPVKHPDDIRLSQLSGYDREHQEVVDNTRALLKGLPAANALLYGDAGTGKSTTVKAVANEFKNQGLRLIELKKRQLHQIPKLVDYLSRNPLKFILFIDDLSFTKDDDDFAALKAILEGSVSAKADNLVVYATSNRRHLVKENFSDREGDEIHKNDTIEEMISLSDRFGLTITFFKPGKDKYLDIARDLSKQYGLKISTAEVDAAAERFALSRGGRSPRVAKQCVEHLKALEA</sequence>
<dbReference type="Pfam" id="PF05673">
    <property type="entry name" value="DUF815"/>
    <property type="match status" value="1"/>
</dbReference>
<dbReference type="InterPro" id="IPR027417">
    <property type="entry name" value="P-loop_NTPase"/>
</dbReference>
<keyword evidence="3" id="KW-1185">Reference proteome</keyword>
<dbReference type="SUPFAM" id="SSF52540">
    <property type="entry name" value="P-loop containing nucleoside triphosphate hydrolases"/>
    <property type="match status" value="1"/>
</dbReference>
<dbReference type="SMART" id="SM00382">
    <property type="entry name" value="AAA"/>
    <property type="match status" value="1"/>
</dbReference>
<dbReference type="EMBL" id="JACRSV010000001">
    <property type="protein sequence ID" value="MBC8559315.1"/>
    <property type="molecule type" value="Genomic_DNA"/>
</dbReference>
<keyword evidence="2" id="KW-0067">ATP-binding</keyword>
<dbReference type="CDD" id="cd00009">
    <property type="entry name" value="AAA"/>
    <property type="match status" value="1"/>
</dbReference>
<dbReference type="InterPro" id="IPR003593">
    <property type="entry name" value="AAA+_ATPase"/>
</dbReference>
<feature type="domain" description="AAA+ ATPase" evidence="1">
    <location>
        <begin position="200"/>
        <end position="341"/>
    </location>
</feature>
<evidence type="ECO:0000313" key="2">
    <source>
        <dbReference type="EMBL" id="MBC8559315.1"/>
    </source>
</evidence>
<keyword evidence="2" id="KW-0547">Nucleotide-binding</keyword>
<protein>
    <submittedName>
        <fullName evidence="2">ATP-binding protein</fullName>
    </submittedName>
</protein>
<dbReference type="RefSeq" id="WP_249294214.1">
    <property type="nucleotide sequence ID" value="NZ_JACRSV010000001.1"/>
</dbReference>
<comment type="caution">
    <text evidence="2">The sequence shown here is derived from an EMBL/GenBank/DDBJ whole genome shotgun (WGS) entry which is preliminary data.</text>
</comment>
<name>A0A926E4C6_9FIRM</name>
<proteinExistence type="predicted"/>
<dbReference type="PANTHER" id="PTHR42935">
    <property type="entry name" value="SLR0930 PROTEIN"/>
    <property type="match status" value="1"/>
</dbReference>
<dbReference type="GO" id="GO:0005524">
    <property type="term" value="F:ATP binding"/>
    <property type="evidence" value="ECO:0007669"/>
    <property type="project" value="UniProtKB-KW"/>
</dbReference>
<evidence type="ECO:0000313" key="3">
    <source>
        <dbReference type="Proteomes" id="UP000610760"/>
    </source>
</evidence>